<evidence type="ECO:0000313" key="4">
    <source>
        <dbReference type="EMBL" id="MED4402622.1"/>
    </source>
</evidence>
<proteinExistence type="predicted"/>
<dbReference type="GeneID" id="301142626"/>
<evidence type="ECO:0000256" key="1">
    <source>
        <dbReference type="SAM" id="MobiDB-lite"/>
    </source>
</evidence>
<keyword evidence="5" id="KW-1185">Reference proteome</keyword>
<evidence type="ECO:0000256" key="2">
    <source>
        <dbReference type="SAM" id="Phobius"/>
    </source>
</evidence>
<feature type="chain" id="PRO_5046355046" description="LPXTG cell wall anchor domain-containing protein" evidence="3">
    <location>
        <begin position="25"/>
        <end position="485"/>
    </location>
</feature>
<sequence>MLKKASILSLGAIVALSPGITASAEDGLKEKQNEEIKEELVNTDSVIPVEETKEGEKSSGKAELKEESREGSERSKEKEETSEKLEINTEEVQQPSDNENNKEKSEEKEEDNEPEFIASDIQGTLSGSISAFNEKEGHYYLNVKVNITNRSLYDLEDTYVGFSLPKDIRVLEIGDASAFELFEGDNGANNLAIKLPRMKSGAAKEINVKVPVVGKTSAKAVNSSLELFVISPEGYVSLGKISGNANVNYANLKEEWHFNGVAQALTDFPGLPKNHFGMQFGFKLQNLTIEKVNNMKVEFIVPNGVKIHKPDQYEEADIPEALKEFLNRDSGDISESLTINWSGNTAKINIGSVDGGHTYQGFFSAVGESKLSLDTIKGLKVKITLNNGSKTVRELTVPIELVSYKGSSEKDNTVIPIKNSNTDSPVKQTGSSHNTSSTNTKSKTVEGGLLPKTASTYPLGALAGGMIAMLGAAILVIRKRFFYKV</sequence>
<evidence type="ECO:0008006" key="6">
    <source>
        <dbReference type="Google" id="ProtNLM"/>
    </source>
</evidence>
<keyword evidence="2" id="KW-0812">Transmembrane</keyword>
<dbReference type="EMBL" id="JARTFS010000012">
    <property type="protein sequence ID" value="MED4402622.1"/>
    <property type="molecule type" value="Genomic_DNA"/>
</dbReference>
<comment type="caution">
    <text evidence="4">The sequence shown here is derived from an EMBL/GenBank/DDBJ whole genome shotgun (WGS) entry which is preliminary data.</text>
</comment>
<keyword evidence="2" id="KW-1133">Transmembrane helix</keyword>
<name>A0ABU6NZS4_9BACI</name>
<reference evidence="4 5" key="1">
    <citation type="submission" date="2023-03" db="EMBL/GenBank/DDBJ databases">
        <title>Bacillus Genome Sequencing.</title>
        <authorList>
            <person name="Dunlap C."/>
        </authorList>
    </citation>
    <scope>NUCLEOTIDE SEQUENCE [LARGE SCALE GENOMIC DNA]</scope>
    <source>
        <strain evidence="4 5">NRS-1717</strain>
    </source>
</reference>
<feature type="compositionally biased region" description="Low complexity" evidence="1">
    <location>
        <begin position="429"/>
        <end position="442"/>
    </location>
</feature>
<dbReference type="Proteomes" id="UP001342826">
    <property type="component" value="Unassembled WGS sequence"/>
</dbReference>
<feature type="region of interest" description="Disordered" evidence="1">
    <location>
        <begin position="412"/>
        <end position="447"/>
    </location>
</feature>
<keyword evidence="2" id="KW-0472">Membrane</keyword>
<evidence type="ECO:0000256" key="3">
    <source>
        <dbReference type="SAM" id="SignalP"/>
    </source>
</evidence>
<feature type="signal peptide" evidence="3">
    <location>
        <begin position="1"/>
        <end position="24"/>
    </location>
</feature>
<feature type="region of interest" description="Disordered" evidence="1">
    <location>
        <begin position="19"/>
        <end position="116"/>
    </location>
</feature>
<feature type="compositionally biased region" description="Polar residues" evidence="1">
    <location>
        <begin position="418"/>
        <end position="428"/>
    </location>
</feature>
<protein>
    <recommendedName>
        <fullName evidence="6">LPXTG cell wall anchor domain-containing protein</fullName>
    </recommendedName>
</protein>
<evidence type="ECO:0000313" key="5">
    <source>
        <dbReference type="Proteomes" id="UP001342826"/>
    </source>
</evidence>
<dbReference type="RefSeq" id="WP_066233897.1">
    <property type="nucleotide sequence ID" value="NZ_JARTFQ010000005.1"/>
</dbReference>
<keyword evidence="3" id="KW-0732">Signal</keyword>
<feature type="compositionally biased region" description="Basic and acidic residues" evidence="1">
    <location>
        <begin position="50"/>
        <end position="87"/>
    </location>
</feature>
<feature type="transmembrane region" description="Helical" evidence="2">
    <location>
        <begin position="457"/>
        <end position="477"/>
    </location>
</feature>
<feature type="compositionally biased region" description="Basic and acidic residues" evidence="1">
    <location>
        <begin position="26"/>
        <end position="40"/>
    </location>
</feature>
<organism evidence="4 5">
    <name type="scientific">Metabacillus fastidiosus</name>
    <dbReference type="NCBI Taxonomy" id="1458"/>
    <lineage>
        <taxon>Bacteria</taxon>
        <taxon>Bacillati</taxon>
        <taxon>Bacillota</taxon>
        <taxon>Bacilli</taxon>
        <taxon>Bacillales</taxon>
        <taxon>Bacillaceae</taxon>
        <taxon>Metabacillus</taxon>
    </lineage>
</organism>
<gene>
    <name evidence="4" type="ORF">P9271_14990</name>
</gene>
<accession>A0ABU6NZS4</accession>